<evidence type="ECO:0000313" key="4">
    <source>
        <dbReference type="Proteomes" id="UP001150062"/>
    </source>
</evidence>
<gene>
    <name evidence="3" type="ORF">M0813_11955</name>
</gene>
<keyword evidence="4" id="KW-1185">Reference proteome</keyword>
<feature type="compositionally biased region" description="Basic and acidic residues" evidence="2">
    <location>
        <begin position="450"/>
        <end position="461"/>
    </location>
</feature>
<sequence length="828" mass="96091">MLSIVKSAEKTFFTKLIKTGSVYTKKNLFPTTKTPFNLVAVQRPNTLISRAIGMGTTQRFFSSEQKKRQNNQMKNQKIKSLLQTTGTLIQQGKLEQSLKNLNEALALTRETGEDNLRHSVLNTLISVYASLSNQNSLVVPLLHEILALDDKLKKKIDYLKHEQHLIAILIREGKKPEAHSVLTDLTRRAEEINLKDDKKGNKSKYESKILGQQQRAQSPESFVKKLRYSLPTLWWNFGDYETVKRVLELAYPKGEVIPVSELNEMSTTLHKSNADLAKMLNLFDLSFRIRFLILNSLFSTDLSDHKNLDAYVYSTVELITLIFSITENGQDIRNLSKETLDNISYNKLKKRIQAVYRKTKTIKHANSTRLQLQMALNALHLISLQKEQKSHLAEAEKWSNIVLKLLTEEKSVDLIKKSIETEKLVFQKNLEMKKKMEEEYKKLQNKNKKTKDGKVDEKELEKEKREQLLKEQYEKQIEENLKSFDSDLQINTFKLNTKMTIGNIFINGGEKEKGKKLLTEFIENTQNFPEIAKSLPMGMQCYMLSKLFLSDQDIENAKKFAQKGVEYTETEGKSVTGSKRKRIYLLSQFYYLLSYLSHISDEEEERYTLLTDTIDSIDEIIQDLQNEISTQEELIQNIISENKLKSQVTLNDALKVDPQLHNELTIINDYKFKMLSELANASIFSNKLDAAEGIALEQLDIAKLLKKDDKSPRIKSVLYFLAIIRIKKNNLDAAIDTLNEFFETKEDHPFMDWNGHLLFAQVTTNLGKYEEARKHFKIVKERWLELPEKTQMQYLQNFKKSYLSSVLSFDKPEQITEQIEKWEKLVNK</sequence>
<proteinExistence type="predicted"/>
<evidence type="ECO:0000313" key="3">
    <source>
        <dbReference type="EMBL" id="KAJ6254905.1"/>
    </source>
</evidence>
<dbReference type="InterPro" id="IPR011990">
    <property type="entry name" value="TPR-like_helical_dom_sf"/>
</dbReference>
<evidence type="ECO:0000256" key="1">
    <source>
        <dbReference type="SAM" id="Coils"/>
    </source>
</evidence>
<comment type="caution">
    <text evidence="3">The sequence shown here is derived from an EMBL/GenBank/DDBJ whole genome shotgun (WGS) entry which is preliminary data.</text>
</comment>
<feature type="coiled-coil region" evidence="1">
    <location>
        <begin position="614"/>
        <end position="641"/>
    </location>
</feature>
<evidence type="ECO:0000256" key="2">
    <source>
        <dbReference type="SAM" id="MobiDB-lite"/>
    </source>
</evidence>
<feature type="region of interest" description="Disordered" evidence="2">
    <location>
        <begin position="442"/>
        <end position="461"/>
    </location>
</feature>
<reference evidence="3" key="1">
    <citation type="submission" date="2022-08" db="EMBL/GenBank/DDBJ databases">
        <title>Novel sulfate-reducing endosymbionts in the free-living metamonad Anaeramoeba.</title>
        <authorList>
            <person name="Jerlstrom-Hultqvist J."/>
            <person name="Cepicka I."/>
            <person name="Gallot-Lavallee L."/>
            <person name="Salas-Leiva D."/>
            <person name="Curtis B.A."/>
            <person name="Zahonova K."/>
            <person name="Pipaliya S."/>
            <person name="Dacks J."/>
            <person name="Roger A.J."/>
        </authorList>
    </citation>
    <scope>NUCLEOTIDE SEQUENCE</scope>
    <source>
        <strain evidence="3">Schooner1</strain>
    </source>
</reference>
<dbReference type="Proteomes" id="UP001150062">
    <property type="component" value="Unassembled WGS sequence"/>
</dbReference>
<dbReference type="Gene3D" id="1.25.40.10">
    <property type="entry name" value="Tetratricopeptide repeat domain"/>
    <property type="match status" value="2"/>
</dbReference>
<organism evidence="3 4">
    <name type="scientific">Anaeramoeba flamelloides</name>
    <dbReference type="NCBI Taxonomy" id="1746091"/>
    <lineage>
        <taxon>Eukaryota</taxon>
        <taxon>Metamonada</taxon>
        <taxon>Anaeramoebidae</taxon>
        <taxon>Anaeramoeba</taxon>
    </lineage>
</organism>
<keyword evidence="1" id="KW-0175">Coiled coil</keyword>
<protein>
    <submittedName>
        <fullName evidence="3">Spindle pole body component</fullName>
    </submittedName>
</protein>
<dbReference type="EMBL" id="JAOAOG010000016">
    <property type="protein sequence ID" value="KAJ6254905.1"/>
    <property type="molecule type" value="Genomic_DNA"/>
</dbReference>
<name>A0ABQ8ZE24_9EUKA</name>
<accession>A0ABQ8ZE24</accession>
<dbReference type="SUPFAM" id="SSF48452">
    <property type="entry name" value="TPR-like"/>
    <property type="match status" value="1"/>
</dbReference>